<sequence>MRLHRKLITLLAFLLVSLTAVAQTQEQVDKMTKAVQFDDLSEVKKLISTGVSPNLLVKGGNPLTVYAAKEKSKQTLDYLIGLKGVDVDHPNLSGETVLMMASLYGMLPEVKVLVDKRGAEINKSGWTPLHYACTEGHLAVADYLLSKGAKVDALSESDTTPLMMAVRSGNIQLVRLLLDRGADLQIRNHQGFSAIDVAELFNQEEISKGLRSRWEKLYKTKYQGGPKPVFVESKP</sequence>
<organism evidence="5">
    <name type="scientific">Polynucleobacter sp. UK-FUSCHL-C3</name>
    <dbReference type="NCBI Taxonomy" id="2955208"/>
    <lineage>
        <taxon>Bacteria</taxon>
        <taxon>Pseudomonadati</taxon>
        <taxon>Pseudomonadota</taxon>
        <taxon>Betaproteobacteria</taxon>
        <taxon>Burkholderiales</taxon>
        <taxon>Burkholderiaceae</taxon>
        <taxon>Polynucleobacter</taxon>
    </lineage>
</organism>
<feature type="repeat" description="ANK" evidence="3">
    <location>
        <begin position="157"/>
        <end position="189"/>
    </location>
</feature>
<dbReference type="Pfam" id="PF12796">
    <property type="entry name" value="Ank_2"/>
    <property type="match status" value="1"/>
</dbReference>
<dbReference type="GO" id="GO:0004842">
    <property type="term" value="F:ubiquitin-protein transferase activity"/>
    <property type="evidence" value="ECO:0007669"/>
    <property type="project" value="TreeGrafter"/>
</dbReference>
<evidence type="ECO:0000256" key="3">
    <source>
        <dbReference type="PROSITE-ProRule" id="PRU00023"/>
    </source>
</evidence>
<name>A0AAU8A5M6_9BURK</name>
<feature type="repeat" description="ANK" evidence="3">
    <location>
        <begin position="124"/>
        <end position="156"/>
    </location>
</feature>
<dbReference type="GO" id="GO:0085020">
    <property type="term" value="P:protein K6-linked ubiquitination"/>
    <property type="evidence" value="ECO:0007669"/>
    <property type="project" value="TreeGrafter"/>
</dbReference>
<dbReference type="SUPFAM" id="SSF48403">
    <property type="entry name" value="Ankyrin repeat"/>
    <property type="match status" value="1"/>
</dbReference>
<evidence type="ECO:0000256" key="1">
    <source>
        <dbReference type="ARBA" id="ARBA00022737"/>
    </source>
</evidence>
<evidence type="ECO:0000256" key="4">
    <source>
        <dbReference type="SAM" id="SignalP"/>
    </source>
</evidence>
<feature type="chain" id="PRO_5043672436" evidence="4">
    <location>
        <begin position="23"/>
        <end position="235"/>
    </location>
</feature>
<dbReference type="EMBL" id="CP099959">
    <property type="protein sequence ID" value="XCC58533.1"/>
    <property type="molecule type" value="Genomic_DNA"/>
</dbReference>
<dbReference type="InterPro" id="IPR002110">
    <property type="entry name" value="Ankyrin_rpt"/>
</dbReference>
<dbReference type="PRINTS" id="PR01415">
    <property type="entry name" value="ANKYRIN"/>
</dbReference>
<dbReference type="Pfam" id="PF00023">
    <property type="entry name" value="Ank"/>
    <property type="match status" value="1"/>
</dbReference>
<dbReference type="Gene3D" id="1.25.40.20">
    <property type="entry name" value="Ankyrin repeat-containing domain"/>
    <property type="match status" value="2"/>
</dbReference>
<dbReference type="PANTHER" id="PTHR24171">
    <property type="entry name" value="ANKYRIN REPEAT DOMAIN-CONTAINING PROTEIN 39-RELATED"/>
    <property type="match status" value="1"/>
</dbReference>
<protein>
    <submittedName>
        <fullName evidence="5">Ankyrin repeat domain-containing protein</fullName>
    </submittedName>
</protein>
<keyword evidence="4" id="KW-0732">Signal</keyword>
<dbReference type="AlphaFoldDB" id="A0AAU8A5M6"/>
<proteinExistence type="predicted"/>
<keyword evidence="2 3" id="KW-0040">ANK repeat</keyword>
<accession>A0AAU8A5M6</accession>
<dbReference type="PROSITE" id="PS50088">
    <property type="entry name" value="ANK_REPEAT"/>
    <property type="match status" value="2"/>
</dbReference>
<feature type="signal peptide" evidence="4">
    <location>
        <begin position="1"/>
        <end position="22"/>
    </location>
</feature>
<gene>
    <name evidence="5" type="ORF">NKE59_04415</name>
</gene>
<keyword evidence="1" id="KW-0677">Repeat</keyword>
<dbReference type="RefSeq" id="WP_353439789.1">
    <property type="nucleotide sequence ID" value="NZ_CP099959.1"/>
</dbReference>
<evidence type="ECO:0000256" key="2">
    <source>
        <dbReference type="ARBA" id="ARBA00023043"/>
    </source>
</evidence>
<dbReference type="InterPro" id="IPR036770">
    <property type="entry name" value="Ankyrin_rpt-contain_sf"/>
</dbReference>
<reference evidence="5" key="1">
    <citation type="submission" date="2022-06" db="EMBL/GenBank/DDBJ databases">
        <title>New Polynucleobacter species.</title>
        <authorList>
            <person name="Hahn M.W."/>
        </authorList>
    </citation>
    <scope>NUCLEOTIDE SEQUENCE</scope>
    <source>
        <strain evidence="5">UK-FUSCHL-C3</strain>
    </source>
</reference>
<dbReference type="PROSITE" id="PS50297">
    <property type="entry name" value="ANK_REP_REGION"/>
    <property type="match status" value="2"/>
</dbReference>
<dbReference type="SMART" id="SM00248">
    <property type="entry name" value="ANK"/>
    <property type="match status" value="4"/>
</dbReference>
<evidence type="ECO:0000313" key="5">
    <source>
        <dbReference type="EMBL" id="XCC58533.1"/>
    </source>
</evidence>